<dbReference type="Pfam" id="PF17827">
    <property type="entry name" value="PrmC_N"/>
    <property type="match status" value="1"/>
</dbReference>
<evidence type="ECO:0000259" key="6">
    <source>
        <dbReference type="Pfam" id="PF05175"/>
    </source>
</evidence>
<reference evidence="8 9" key="1">
    <citation type="submission" date="2022-01" db="EMBL/GenBank/DDBJ databases">
        <title>Flavihumibacter sp. nov., isolated from sediment of a river.</title>
        <authorList>
            <person name="Liu H."/>
        </authorList>
    </citation>
    <scope>NUCLEOTIDE SEQUENCE [LARGE SCALE GENOMIC DNA]</scope>
    <source>
        <strain evidence="8 9">RY-1</strain>
    </source>
</reference>
<dbReference type="PANTHER" id="PTHR18895">
    <property type="entry name" value="HEMK METHYLTRANSFERASE"/>
    <property type="match status" value="1"/>
</dbReference>
<accession>A0ABS9BEH2</accession>
<dbReference type="PROSITE" id="PS00092">
    <property type="entry name" value="N6_MTASE"/>
    <property type="match status" value="1"/>
</dbReference>
<keyword evidence="3 8" id="KW-0808">Transferase</keyword>
<keyword evidence="2 8" id="KW-0489">Methyltransferase</keyword>
<keyword evidence="9" id="KW-1185">Reference proteome</keyword>
<feature type="domain" description="Release factor glutamine methyltransferase N-terminal" evidence="7">
    <location>
        <begin position="8"/>
        <end position="73"/>
    </location>
</feature>
<dbReference type="PANTHER" id="PTHR18895:SF74">
    <property type="entry name" value="MTRF1L RELEASE FACTOR GLUTAMINE METHYLTRANSFERASE"/>
    <property type="match status" value="1"/>
</dbReference>
<dbReference type="InterPro" id="IPR002052">
    <property type="entry name" value="DNA_methylase_N6_adenine_CS"/>
</dbReference>
<comment type="catalytic activity">
    <reaction evidence="5">
        <text>L-glutaminyl-[peptide chain release factor] + S-adenosyl-L-methionine = N(5)-methyl-L-glutaminyl-[peptide chain release factor] + S-adenosyl-L-homocysteine + H(+)</text>
        <dbReference type="Rhea" id="RHEA:42896"/>
        <dbReference type="Rhea" id="RHEA-COMP:10271"/>
        <dbReference type="Rhea" id="RHEA-COMP:10272"/>
        <dbReference type="ChEBI" id="CHEBI:15378"/>
        <dbReference type="ChEBI" id="CHEBI:30011"/>
        <dbReference type="ChEBI" id="CHEBI:57856"/>
        <dbReference type="ChEBI" id="CHEBI:59789"/>
        <dbReference type="ChEBI" id="CHEBI:61891"/>
        <dbReference type="EC" id="2.1.1.297"/>
    </reaction>
</comment>
<dbReference type="InterPro" id="IPR040758">
    <property type="entry name" value="PrmC_N"/>
</dbReference>
<dbReference type="RefSeq" id="WP_234864514.1">
    <property type="nucleotide sequence ID" value="NZ_JAKEVY010000001.1"/>
</dbReference>
<dbReference type="SUPFAM" id="SSF53335">
    <property type="entry name" value="S-adenosyl-L-methionine-dependent methyltransferases"/>
    <property type="match status" value="1"/>
</dbReference>
<sequence>MPTPRTHIIRQLESIYGNTEASYIADLVLEKLTGLPKREVRTLEVTNLSDQQQLLLEEMLAQLQKHRPVQYVINEAWFQEMPFYVDERVLIPRPETEELVEWVVKDLKTEKAPTILDIGSGSGCIPVSLAKKLPTAEVHSCDISSEALSVAQLNAAHLQAIVHWHEMDFLDAGNWERLPVPDCIVSNPPYIPKKGAAEMSAHVVKYEPGIALFVPDEDPYVFYKAIASFTQSRCQPGTAIYLEIHEDLAAGVQETLQQEGINNIEIRRDMQGKERMIKAIR</sequence>
<evidence type="ECO:0000313" key="9">
    <source>
        <dbReference type="Proteomes" id="UP001200145"/>
    </source>
</evidence>
<proteinExistence type="predicted"/>
<dbReference type="InterPro" id="IPR019874">
    <property type="entry name" value="RF_methyltr_PrmC"/>
</dbReference>
<dbReference type="NCBIfam" id="TIGR00536">
    <property type="entry name" value="hemK_fam"/>
    <property type="match status" value="1"/>
</dbReference>
<evidence type="ECO:0000256" key="5">
    <source>
        <dbReference type="ARBA" id="ARBA00048391"/>
    </source>
</evidence>
<evidence type="ECO:0000256" key="1">
    <source>
        <dbReference type="ARBA" id="ARBA00012771"/>
    </source>
</evidence>
<dbReference type="EC" id="2.1.1.297" evidence="1"/>
<dbReference type="GO" id="GO:0032259">
    <property type="term" value="P:methylation"/>
    <property type="evidence" value="ECO:0007669"/>
    <property type="project" value="UniProtKB-KW"/>
</dbReference>
<dbReference type="InterPro" id="IPR029063">
    <property type="entry name" value="SAM-dependent_MTases_sf"/>
</dbReference>
<dbReference type="Gene3D" id="1.10.8.10">
    <property type="entry name" value="DNA helicase RuvA subunit, C-terminal domain"/>
    <property type="match status" value="1"/>
</dbReference>
<comment type="caution">
    <text evidence="8">The sequence shown here is derived from an EMBL/GenBank/DDBJ whole genome shotgun (WGS) entry which is preliminary data.</text>
</comment>
<feature type="domain" description="Methyltransferase small" evidence="6">
    <location>
        <begin position="103"/>
        <end position="195"/>
    </location>
</feature>
<dbReference type="CDD" id="cd02440">
    <property type="entry name" value="AdoMet_MTases"/>
    <property type="match status" value="1"/>
</dbReference>
<keyword evidence="4" id="KW-0949">S-adenosyl-L-methionine</keyword>
<evidence type="ECO:0000256" key="4">
    <source>
        <dbReference type="ARBA" id="ARBA00022691"/>
    </source>
</evidence>
<dbReference type="InterPro" id="IPR050320">
    <property type="entry name" value="N5-glutamine_MTase"/>
</dbReference>
<dbReference type="Proteomes" id="UP001200145">
    <property type="component" value="Unassembled WGS sequence"/>
</dbReference>
<gene>
    <name evidence="8" type="primary">prmC</name>
    <name evidence="8" type="ORF">L0U88_04990</name>
</gene>
<evidence type="ECO:0000259" key="7">
    <source>
        <dbReference type="Pfam" id="PF17827"/>
    </source>
</evidence>
<dbReference type="Pfam" id="PF05175">
    <property type="entry name" value="MTS"/>
    <property type="match status" value="1"/>
</dbReference>
<dbReference type="InterPro" id="IPR004556">
    <property type="entry name" value="HemK-like"/>
</dbReference>
<dbReference type="Gene3D" id="3.40.50.150">
    <property type="entry name" value="Vaccinia Virus protein VP39"/>
    <property type="match status" value="1"/>
</dbReference>
<organism evidence="8 9">
    <name type="scientific">Flavihumibacter fluminis</name>
    <dbReference type="NCBI Taxonomy" id="2909236"/>
    <lineage>
        <taxon>Bacteria</taxon>
        <taxon>Pseudomonadati</taxon>
        <taxon>Bacteroidota</taxon>
        <taxon>Chitinophagia</taxon>
        <taxon>Chitinophagales</taxon>
        <taxon>Chitinophagaceae</taxon>
        <taxon>Flavihumibacter</taxon>
    </lineage>
</organism>
<dbReference type="EMBL" id="JAKEVY010000001">
    <property type="protein sequence ID" value="MCF1713987.1"/>
    <property type="molecule type" value="Genomic_DNA"/>
</dbReference>
<protein>
    <recommendedName>
        <fullName evidence="1">peptide chain release factor N(5)-glutamine methyltransferase</fullName>
        <ecNumber evidence="1">2.1.1.297</ecNumber>
    </recommendedName>
</protein>
<dbReference type="InterPro" id="IPR007848">
    <property type="entry name" value="Small_mtfrase_dom"/>
</dbReference>
<dbReference type="GO" id="GO:0102559">
    <property type="term" value="F:peptide chain release factor N(5)-glutamine methyltransferase activity"/>
    <property type="evidence" value="ECO:0007669"/>
    <property type="project" value="UniProtKB-EC"/>
</dbReference>
<name>A0ABS9BEH2_9BACT</name>
<evidence type="ECO:0000256" key="2">
    <source>
        <dbReference type="ARBA" id="ARBA00022603"/>
    </source>
</evidence>
<evidence type="ECO:0000313" key="8">
    <source>
        <dbReference type="EMBL" id="MCF1713987.1"/>
    </source>
</evidence>
<evidence type="ECO:0000256" key="3">
    <source>
        <dbReference type="ARBA" id="ARBA00022679"/>
    </source>
</evidence>
<dbReference type="NCBIfam" id="TIGR03534">
    <property type="entry name" value="RF_mod_PrmC"/>
    <property type="match status" value="1"/>
</dbReference>